<dbReference type="Proteomes" id="UP001501821">
    <property type="component" value="Unassembled WGS sequence"/>
</dbReference>
<dbReference type="Pfam" id="PF00392">
    <property type="entry name" value="GntR"/>
    <property type="match status" value="1"/>
</dbReference>
<dbReference type="InterPro" id="IPR036390">
    <property type="entry name" value="WH_DNA-bd_sf"/>
</dbReference>
<name>A0ABP7HTJ9_9ACTN</name>
<accession>A0ABP7HTJ9</accession>
<evidence type="ECO:0000313" key="6">
    <source>
        <dbReference type="Proteomes" id="UP001501821"/>
    </source>
</evidence>
<evidence type="ECO:0000256" key="3">
    <source>
        <dbReference type="ARBA" id="ARBA00023163"/>
    </source>
</evidence>
<dbReference type="SUPFAM" id="SSF48008">
    <property type="entry name" value="GntR ligand-binding domain-like"/>
    <property type="match status" value="1"/>
</dbReference>
<keyword evidence="3" id="KW-0804">Transcription</keyword>
<evidence type="ECO:0000259" key="4">
    <source>
        <dbReference type="PROSITE" id="PS50949"/>
    </source>
</evidence>
<dbReference type="EMBL" id="BAABAH010000001">
    <property type="protein sequence ID" value="GAA3802789.1"/>
    <property type="molecule type" value="Genomic_DNA"/>
</dbReference>
<organism evidence="5 6">
    <name type="scientific">Nocardioides panacisoli</name>
    <dbReference type="NCBI Taxonomy" id="627624"/>
    <lineage>
        <taxon>Bacteria</taxon>
        <taxon>Bacillati</taxon>
        <taxon>Actinomycetota</taxon>
        <taxon>Actinomycetes</taxon>
        <taxon>Propionibacteriales</taxon>
        <taxon>Nocardioidaceae</taxon>
        <taxon>Nocardioides</taxon>
    </lineage>
</organism>
<sequence length="235" mass="24848">MAGSALHDDVLDALGRRIVGGELAPGTVLTLDSVDVEYAVSRSVSREAVRVLSSMGLVASRRRVGVTVLPRSSWQVFDPRVIRWRLDSGDRLAQLQSLGELRRGLEPVAAGLAAERATPEQCGALSQAAGEMVVHGRSGDLEAFLAADVAFHRILLEATGNEMLTAMGDVVAEVLRGRTHHDLMPAHPKAEAVDLHERVARAVRSGDAAAARAAMQAIIDEAADAVAEAEQEGPA</sequence>
<dbReference type="InterPro" id="IPR011711">
    <property type="entry name" value="GntR_C"/>
</dbReference>
<keyword evidence="6" id="KW-1185">Reference proteome</keyword>
<evidence type="ECO:0000256" key="1">
    <source>
        <dbReference type="ARBA" id="ARBA00023015"/>
    </source>
</evidence>
<dbReference type="RefSeq" id="WP_344771923.1">
    <property type="nucleotide sequence ID" value="NZ_BAABAH010000001.1"/>
</dbReference>
<dbReference type="PANTHER" id="PTHR43537">
    <property type="entry name" value="TRANSCRIPTIONAL REGULATOR, GNTR FAMILY"/>
    <property type="match status" value="1"/>
</dbReference>
<dbReference type="Gene3D" id="1.20.120.530">
    <property type="entry name" value="GntR ligand-binding domain-like"/>
    <property type="match status" value="1"/>
</dbReference>
<evidence type="ECO:0000256" key="2">
    <source>
        <dbReference type="ARBA" id="ARBA00023125"/>
    </source>
</evidence>
<dbReference type="InterPro" id="IPR008920">
    <property type="entry name" value="TF_FadR/GntR_C"/>
</dbReference>
<dbReference type="PROSITE" id="PS50949">
    <property type="entry name" value="HTH_GNTR"/>
    <property type="match status" value="1"/>
</dbReference>
<keyword evidence="1" id="KW-0805">Transcription regulation</keyword>
<dbReference type="SMART" id="SM00345">
    <property type="entry name" value="HTH_GNTR"/>
    <property type="match status" value="1"/>
</dbReference>
<evidence type="ECO:0000313" key="5">
    <source>
        <dbReference type="EMBL" id="GAA3802789.1"/>
    </source>
</evidence>
<gene>
    <name evidence="5" type="ORF">GCM10022242_02220</name>
</gene>
<dbReference type="PANTHER" id="PTHR43537:SF44">
    <property type="entry name" value="GNTR FAMILY REGULATORY PROTEIN"/>
    <property type="match status" value="1"/>
</dbReference>
<comment type="caution">
    <text evidence="5">The sequence shown here is derived from an EMBL/GenBank/DDBJ whole genome shotgun (WGS) entry which is preliminary data.</text>
</comment>
<dbReference type="InterPro" id="IPR000524">
    <property type="entry name" value="Tscrpt_reg_HTH_GntR"/>
</dbReference>
<dbReference type="SMART" id="SM00895">
    <property type="entry name" value="FCD"/>
    <property type="match status" value="1"/>
</dbReference>
<keyword evidence="2" id="KW-0238">DNA-binding</keyword>
<dbReference type="InterPro" id="IPR036388">
    <property type="entry name" value="WH-like_DNA-bd_sf"/>
</dbReference>
<dbReference type="Pfam" id="PF07729">
    <property type="entry name" value="FCD"/>
    <property type="match status" value="1"/>
</dbReference>
<dbReference type="SUPFAM" id="SSF46785">
    <property type="entry name" value="Winged helix' DNA-binding domain"/>
    <property type="match status" value="1"/>
</dbReference>
<protein>
    <submittedName>
        <fullName evidence="5">FCD domain-containing protein</fullName>
    </submittedName>
</protein>
<proteinExistence type="predicted"/>
<reference evidence="6" key="1">
    <citation type="journal article" date="2019" name="Int. J. Syst. Evol. Microbiol.">
        <title>The Global Catalogue of Microorganisms (GCM) 10K type strain sequencing project: providing services to taxonomists for standard genome sequencing and annotation.</title>
        <authorList>
            <consortium name="The Broad Institute Genomics Platform"/>
            <consortium name="The Broad Institute Genome Sequencing Center for Infectious Disease"/>
            <person name="Wu L."/>
            <person name="Ma J."/>
        </authorList>
    </citation>
    <scope>NUCLEOTIDE SEQUENCE [LARGE SCALE GENOMIC DNA]</scope>
    <source>
        <strain evidence="6">JCM 16953</strain>
    </source>
</reference>
<dbReference type="Gene3D" id="1.10.10.10">
    <property type="entry name" value="Winged helix-like DNA-binding domain superfamily/Winged helix DNA-binding domain"/>
    <property type="match status" value="1"/>
</dbReference>
<feature type="domain" description="HTH gntR-type" evidence="4">
    <location>
        <begin position="4"/>
        <end position="71"/>
    </location>
</feature>